<keyword evidence="1" id="KW-0175">Coiled coil</keyword>
<dbReference type="RefSeq" id="WP_089079392.1">
    <property type="nucleotide sequence ID" value="NZ_PCMW01000044.1"/>
</dbReference>
<evidence type="ECO:0000313" key="5">
    <source>
        <dbReference type="Proteomes" id="UP000320773"/>
    </source>
</evidence>
<organism evidence="2 4">
    <name type="scientific">Flavobacterium branchiophilum</name>
    <dbReference type="NCBI Taxonomy" id="55197"/>
    <lineage>
        <taxon>Bacteria</taxon>
        <taxon>Pseudomonadati</taxon>
        <taxon>Bacteroidota</taxon>
        <taxon>Flavobacteriia</taxon>
        <taxon>Flavobacteriales</taxon>
        <taxon>Flavobacteriaceae</taxon>
        <taxon>Flavobacterium</taxon>
    </lineage>
</organism>
<gene>
    <name evidence="2" type="ORF">B0A77_08460</name>
    <name evidence="3" type="ORF">BC670_0107</name>
</gene>
<reference evidence="2 4" key="1">
    <citation type="submission" date="2017-09" db="EMBL/GenBank/DDBJ databases">
        <title>Whole genomes of Flavobacteriaceae.</title>
        <authorList>
            <person name="Stine C."/>
            <person name="Li C."/>
            <person name="Tadesse D."/>
        </authorList>
    </citation>
    <scope>NUCLEOTIDE SEQUENCE [LARGE SCALE GENOMIC DNA]</scope>
    <source>
        <strain evidence="2 4">ATCC 35036</strain>
    </source>
</reference>
<accession>A0A2H3KD32</accession>
<evidence type="ECO:0008006" key="6">
    <source>
        <dbReference type="Google" id="ProtNLM"/>
    </source>
</evidence>
<reference evidence="3 5" key="2">
    <citation type="submission" date="2019-06" db="EMBL/GenBank/DDBJ databases">
        <title>Genomic Encyclopedia of Archaeal and Bacterial Type Strains, Phase II (KMG-II): from individual species to whole genera.</title>
        <authorList>
            <person name="Goeker M."/>
        </authorList>
    </citation>
    <scope>NUCLEOTIDE SEQUENCE [LARGE SCALE GENOMIC DNA]</scope>
    <source>
        <strain evidence="3 5">DSM 24789</strain>
    </source>
</reference>
<comment type="caution">
    <text evidence="2">The sequence shown here is derived from an EMBL/GenBank/DDBJ whole genome shotgun (WGS) entry which is preliminary data.</text>
</comment>
<dbReference type="EMBL" id="PCMW01000044">
    <property type="protein sequence ID" value="PDS24349.1"/>
    <property type="molecule type" value="Genomic_DNA"/>
</dbReference>
<name>A0A2H3KD32_9FLAO</name>
<proteinExistence type="predicted"/>
<evidence type="ECO:0000313" key="2">
    <source>
        <dbReference type="EMBL" id="PDS24349.1"/>
    </source>
</evidence>
<protein>
    <recommendedName>
        <fullName evidence="6">XRE family transcriptional regulator</fullName>
    </recommendedName>
</protein>
<evidence type="ECO:0000313" key="3">
    <source>
        <dbReference type="EMBL" id="TQM39323.1"/>
    </source>
</evidence>
<sequence>MIHIGNLLVAYFEQKRTRRAALARKMQVQLATVMSFEKKQSLQTARLYELCTHLQHNFFMDIAQTLPATFTTNKDIFEEKDQEIARLKKEVEKLTIERDVLLKIKT</sequence>
<dbReference type="Proteomes" id="UP000320773">
    <property type="component" value="Unassembled WGS sequence"/>
</dbReference>
<feature type="coiled-coil region" evidence="1">
    <location>
        <begin position="77"/>
        <end position="104"/>
    </location>
</feature>
<evidence type="ECO:0000313" key="4">
    <source>
        <dbReference type="Proteomes" id="UP000220828"/>
    </source>
</evidence>
<evidence type="ECO:0000256" key="1">
    <source>
        <dbReference type="SAM" id="Coils"/>
    </source>
</evidence>
<dbReference type="AlphaFoldDB" id="A0A2H3KD32"/>
<dbReference type="Proteomes" id="UP000220828">
    <property type="component" value="Unassembled WGS sequence"/>
</dbReference>
<dbReference type="EMBL" id="VFPJ01000001">
    <property type="protein sequence ID" value="TQM39323.1"/>
    <property type="molecule type" value="Genomic_DNA"/>
</dbReference>
<dbReference type="OrthoDB" id="1367154at2"/>